<keyword evidence="2" id="KW-1133">Transmembrane helix</keyword>
<evidence type="ECO:0000313" key="3">
    <source>
        <dbReference type="EMBL" id="OOM58785.1"/>
    </source>
</evidence>
<gene>
    <name evidence="3" type="ORF">CLBCK_38210</name>
</gene>
<name>A0A1S8S0H9_CLOBE</name>
<keyword evidence="2" id="KW-0812">Transmembrane</keyword>
<dbReference type="Proteomes" id="UP000190973">
    <property type="component" value="Unassembled WGS sequence"/>
</dbReference>
<dbReference type="AlphaFoldDB" id="A0A1S8S0H9"/>
<keyword evidence="2" id="KW-0472">Membrane</keyword>
<evidence type="ECO:0000256" key="1">
    <source>
        <dbReference type="SAM" id="MobiDB-lite"/>
    </source>
</evidence>
<evidence type="ECO:0000256" key="2">
    <source>
        <dbReference type="SAM" id="Phobius"/>
    </source>
</evidence>
<accession>A0A1S8S0H9</accession>
<dbReference type="Gene3D" id="3.30.70.60">
    <property type="match status" value="1"/>
</dbReference>
<proteinExistence type="predicted"/>
<evidence type="ECO:0000313" key="4">
    <source>
        <dbReference type="Proteomes" id="UP000190973"/>
    </source>
</evidence>
<comment type="caution">
    <text evidence="3">The sequence shown here is derived from an EMBL/GenBank/DDBJ whole genome shotgun (WGS) entry which is preliminary data.</text>
</comment>
<evidence type="ECO:0008006" key="5">
    <source>
        <dbReference type="Google" id="ProtNLM"/>
    </source>
</evidence>
<feature type="compositionally biased region" description="Basic and acidic residues" evidence="1">
    <location>
        <begin position="139"/>
        <end position="149"/>
    </location>
</feature>
<feature type="compositionally biased region" description="Polar residues" evidence="1">
    <location>
        <begin position="417"/>
        <end position="426"/>
    </location>
</feature>
<dbReference type="RefSeq" id="WP_077840167.1">
    <property type="nucleotide sequence ID" value="NZ_JABTAE010000001.1"/>
</dbReference>
<protein>
    <recommendedName>
        <fullName evidence="5">Pilus assembly protein PilO</fullName>
    </recommendedName>
</protein>
<feature type="region of interest" description="Disordered" evidence="1">
    <location>
        <begin position="139"/>
        <end position="179"/>
    </location>
</feature>
<organism evidence="3 4">
    <name type="scientific">Clostridium beijerinckii</name>
    <name type="common">Clostridium MP</name>
    <dbReference type="NCBI Taxonomy" id="1520"/>
    <lineage>
        <taxon>Bacteria</taxon>
        <taxon>Bacillati</taxon>
        <taxon>Bacillota</taxon>
        <taxon>Clostridia</taxon>
        <taxon>Eubacteriales</taxon>
        <taxon>Clostridiaceae</taxon>
        <taxon>Clostridium</taxon>
    </lineage>
</organism>
<dbReference type="InterPro" id="IPR014717">
    <property type="entry name" value="Transl_elong_EF1B/ribsomal_bS6"/>
</dbReference>
<sequence length="426" mass="47433">MKISNREKVMLFVLGIILIGFGYYNFVYSVQATAIEQKVKQESEIKKKYETSMITINSLEIKENDAKLLKEKIEEESKPFYPIISEEYIILEIDKLLKDSELKGTMKFNPIVCDAVENVDKKSGTLPNSTLQQIVDKYNDKNVSNHEEATTTTNTNNKDASVNNSNDKSGSNSKDSKDKKKDTVQYIKFQVNFEGSYDGIYKFISAIGENDRKIVVNSIKLSSDTSKGIKGTVNLEIYSIPKIDDDLSQYLQWNLNNDYGKDVPFSAGTADGSSSSTGTNVKETTKTAGSDFLASVKSITSDLPKIMIGKAKDDLRTTYVYGDSNSEEKAEMILTQDGDKYYYKYKTSKGTFPANYDGPGEEFIPMSKDIVLGIMSESRVNANDNSAIRLNIINKTDKTVDVNISGDDSANPRVTIDGNSDNVRVN</sequence>
<feature type="transmembrane region" description="Helical" evidence="2">
    <location>
        <begin position="9"/>
        <end position="28"/>
    </location>
</feature>
<reference evidence="3 4" key="1">
    <citation type="submission" date="2016-05" db="EMBL/GenBank/DDBJ databases">
        <title>Microbial solvent formation.</title>
        <authorList>
            <person name="Poehlein A."/>
            <person name="Montoya Solano J.D."/>
            <person name="Flitsch S."/>
            <person name="Krabben P."/>
            <person name="Duerre P."/>
            <person name="Daniel R."/>
        </authorList>
    </citation>
    <scope>NUCLEOTIDE SEQUENCE [LARGE SCALE GENOMIC DNA]</scope>
    <source>
        <strain evidence="3 4">DSM 53</strain>
    </source>
</reference>
<feature type="region of interest" description="Disordered" evidence="1">
    <location>
        <begin position="404"/>
        <end position="426"/>
    </location>
</feature>
<feature type="compositionally biased region" description="Low complexity" evidence="1">
    <location>
        <begin position="150"/>
        <end position="173"/>
    </location>
</feature>
<dbReference type="EMBL" id="LZZI01000090">
    <property type="protein sequence ID" value="OOM58785.1"/>
    <property type="molecule type" value="Genomic_DNA"/>
</dbReference>